<protein>
    <submittedName>
        <fullName evidence="1">Chromosome 1, complete genome</fullName>
    </submittedName>
</protein>
<gene>
    <name evidence="1" type="ORF">FGRAMPH1_01T05295</name>
</gene>
<organism evidence="1 3">
    <name type="scientific">Gibberella zeae (strain ATCC MYA-4620 / CBS 123657 / FGSC 9075 / NRRL 31084 / PH-1)</name>
    <name type="common">Wheat head blight fungus</name>
    <name type="synonym">Fusarium graminearum</name>
    <dbReference type="NCBI Taxonomy" id="229533"/>
    <lineage>
        <taxon>Eukaryota</taxon>
        <taxon>Fungi</taxon>
        <taxon>Dikarya</taxon>
        <taxon>Ascomycota</taxon>
        <taxon>Pezizomycotina</taxon>
        <taxon>Sordariomycetes</taxon>
        <taxon>Hypocreomycetidae</taxon>
        <taxon>Hypocreales</taxon>
        <taxon>Nectriaceae</taxon>
        <taxon>Fusarium</taxon>
    </lineage>
</organism>
<evidence type="ECO:0000313" key="1">
    <source>
        <dbReference type="EMBL" id="CEF74452.1"/>
    </source>
</evidence>
<dbReference type="Gene3D" id="3.30.420.10">
    <property type="entry name" value="Ribonuclease H-like superfamily/Ribonuclease H"/>
    <property type="match status" value="1"/>
</dbReference>
<sequence>MGLAVYDLVGVYLLLWCKNSPSLNAIESAWPYLKKGNYERAASKTRAEAIRKWEAAWNELPQEKIGHG</sequence>
<keyword evidence="3" id="KW-1185">Reference proteome</keyword>
<dbReference type="EnsemblFungi" id="CEF74452">
    <property type="protein sequence ID" value="CEF74452"/>
    <property type="gene ID" value="FGRRES_15949"/>
</dbReference>
<name>A0A098D7N9_GIBZE</name>
<reference evidence="2" key="4">
    <citation type="submission" date="2017-01" db="UniProtKB">
        <authorList>
            <consortium name="EnsemblFungi"/>
        </authorList>
    </citation>
    <scope>IDENTIFICATION</scope>
    <source>
        <strain evidence="2">PH-1 / ATCC MYA-4620 / FGSC 9075 / NRRL 31084</strain>
    </source>
</reference>
<evidence type="ECO:0000313" key="2">
    <source>
        <dbReference type="EnsemblFungi" id="CEF74452"/>
    </source>
</evidence>
<reference evidence="2 3" key="2">
    <citation type="journal article" date="2010" name="Nature">
        <title>Comparative genomics reveals mobile pathogenicity chromosomes in Fusarium.</title>
        <authorList>
            <person name="Ma L.J."/>
            <person name="van der Does H.C."/>
            <person name="Borkovich K.A."/>
            <person name="Coleman J.J."/>
            <person name="Daboussi M.J."/>
            <person name="Di Pietro A."/>
            <person name="Dufresne M."/>
            <person name="Freitag M."/>
            <person name="Grabherr M."/>
            <person name="Henrissat B."/>
            <person name="Houterman P.M."/>
            <person name="Kang S."/>
            <person name="Shim W.B."/>
            <person name="Woloshuk C."/>
            <person name="Xie X."/>
            <person name="Xu J.R."/>
            <person name="Antoniw J."/>
            <person name="Baker S.E."/>
            <person name="Bluhm B.H."/>
            <person name="Breakspear A."/>
            <person name="Brown D.W."/>
            <person name="Butchko R.A."/>
            <person name="Chapman S."/>
            <person name="Coulson R."/>
            <person name="Coutinho P.M."/>
            <person name="Danchin E.G."/>
            <person name="Diener A."/>
            <person name="Gale L.R."/>
            <person name="Gardiner D.M."/>
            <person name="Goff S."/>
            <person name="Hammond-Kosack K.E."/>
            <person name="Hilburn K."/>
            <person name="Hua-Van A."/>
            <person name="Jonkers W."/>
            <person name="Kazan K."/>
            <person name="Kodira C.D."/>
            <person name="Koehrsen M."/>
            <person name="Kumar L."/>
            <person name="Lee Y.H."/>
            <person name="Li L."/>
            <person name="Manners J.M."/>
            <person name="Miranda-Saavedra D."/>
            <person name="Mukherjee M."/>
            <person name="Park G."/>
            <person name="Park J."/>
            <person name="Park S.Y."/>
            <person name="Proctor R.H."/>
            <person name="Regev A."/>
            <person name="Ruiz-Roldan M.C."/>
            <person name="Sain D."/>
            <person name="Sakthikumar S."/>
            <person name="Sykes S."/>
            <person name="Schwartz D.C."/>
            <person name="Turgeon B.G."/>
            <person name="Wapinski I."/>
            <person name="Yoder O."/>
            <person name="Young S."/>
            <person name="Zeng Q."/>
            <person name="Zhou S."/>
            <person name="Galagan J."/>
            <person name="Cuomo C.A."/>
            <person name="Kistler H.C."/>
            <person name="Rep M."/>
        </authorList>
    </citation>
    <scope>GENOME REANNOTATION</scope>
    <source>
        <strain evidence="3">ATCC MYA-4620 / CBS 123657 / FGSC 9075 / NRRL 31084 / PH-1</strain>
        <strain evidence="2">PH-1 / ATCC MYA-4620 / FGSC 9075 / NRRL 31084</strain>
    </source>
</reference>
<dbReference type="InParanoid" id="A0A098D7N9"/>
<reference evidence="1 3" key="3">
    <citation type="journal article" date="2015" name="BMC Genomics">
        <title>The completed genome sequence of the pathogenic ascomycete fungus Fusarium graminearum.</title>
        <authorList>
            <person name="King R."/>
            <person name="Urban M."/>
            <person name="Hammond-Kosack M.C."/>
            <person name="Hassani-Pak K."/>
            <person name="Hammond-Kosack K.E."/>
        </authorList>
    </citation>
    <scope>NUCLEOTIDE SEQUENCE [LARGE SCALE GENOMIC DNA]</scope>
    <source>
        <strain evidence="3">ATCC MYA-4620 / CBS 123657 / FGSC 9075 / NRRL 31084 / PH-1</strain>
        <strain evidence="1">PH-1</strain>
    </source>
</reference>
<accession>A0A098D7N9</accession>
<dbReference type="InterPro" id="IPR036397">
    <property type="entry name" value="RNaseH_sf"/>
</dbReference>
<dbReference type="AlphaFoldDB" id="A0A098D7N9"/>
<proteinExistence type="predicted"/>
<dbReference type="VEuPathDB" id="FungiDB:FGRAMPH1_01G05295"/>
<dbReference type="GO" id="GO:0003676">
    <property type="term" value="F:nucleic acid binding"/>
    <property type="evidence" value="ECO:0007669"/>
    <property type="project" value="InterPro"/>
</dbReference>
<evidence type="ECO:0000313" key="3">
    <source>
        <dbReference type="Proteomes" id="UP000070720"/>
    </source>
</evidence>
<accession>A0A0E0RT77</accession>
<dbReference type="EMBL" id="HG970332">
    <property type="protein sequence ID" value="CEF74452.1"/>
    <property type="molecule type" value="Genomic_DNA"/>
</dbReference>
<reference evidence="2 3" key="1">
    <citation type="journal article" date="2007" name="Science">
        <title>The Fusarium graminearum genome reveals a link between localized polymorphism and pathogen specialization.</title>
        <authorList>
            <person name="Cuomo C.A."/>
            <person name="Gueldener U."/>
            <person name="Xu J.-R."/>
            <person name="Trail F."/>
            <person name="Turgeon B.G."/>
            <person name="Di Pietro A."/>
            <person name="Walton J.D."/>
            <person name="Ma L.-J."/>
            <person name="Baker S.E."/>
            <person name="Rep M."/>
            <person name="Adam G."/>
            <person name="Antoniw J."/>
            <person name="Baldwin T."/>
            <person name="Calvo S.E."/>
            <person name="Chang Y.-L."/>
            <person name="DeCaprio D."/>
            <person name="Gale L.R."/>
            <person name="Gnerre S."/>
            <person name="Goswami R.S."/>
            <person name="Hammond-Kosack K."/>
            <person name="Harris L.J."/>
            <person name="Hilburn K."/>
            <person name="Kennell J.C."/>
            <person name="Kroken S."/>
            <person name="Magnuson J.K."/>
            <person name="Mannhaupt G."/>
            <person name="Mauceli E.W."/>
            <person name="Mewes H.-W."/>
            <person name="Mitterbauer R."/>
            <person name="Muehlbauer G."/>
            <person name="Muensterkoetter M."/>
            <person name="Nelson D."/>
            <person name="O'Donnell K."/>
            <person name="Ouellet T."/>
            <person name="Qi W."/>
            <person name="Quesneville H."/>
            <person name="Roncero M.I.G."/>
            <person name="Seong K.-Y."/>
            <person name="Tetko I.V."/>
            <person name="Urban M."/>
            <person name="Waalwijk C."/>
            <person name="Ward T.J."/>
            <person name="Yao J."/>
            <person name="Birren B.W."/>
            <person name="Kistler H.C."/>
        </authorList>
    </citation>
    <scope>NUCLEOTIDE SEQUENCE [LARGE SCALE GENOMIC DNA]</scope>
    <source>
        <strain evidence="3">ATCC MYA-4620 / CBS 123657 / FGSC 9075 / NRRL 31084 / PH-1</strain>
        <strain evidence="2">PH-1 / ATCC MYA-4620 / FGSC 9075 / NRRL 31084</strain>
    </source>
</reference>
<dbReference type="Proteomes" id="UP000070720">
    <property type="component" value="Chromosome 1"/>
</dbReference>